<dbReference type="PROSITE" id="PS50052">
    <property type="entry name" value="GUANYLATE_KINASE_2"/>
    <property type="match status" value="1"/>
</dbReference>
<evidence type="ECO:0000256" key="4">
    <source>
        <dbReference type="ARBA" id="ARBA00022679"/>
    </source>
</evidence>
<reference evidence="12 13" key="1">
    <citation type="journal article" date="2020" name="Microb. Ecol.">
        <title>Ecogenomics of the Marine Benthic Filamentous Cyanobacterium Adonisia.</title>
        <authorList>
            <person name="Walter J.M."/>
            <person name="Coutinho F.H."/>
            <person name="Leomil L."/>
            <person name="Hargreaves P.I."/>
            <person name="Campeao M.E."/>
            <person name="Vieira V.V."/>
            <person name="Silva B.S."/>
            <person name="Fistarol G.O."/>
            <person name="Salomon P.S."/>
            <person name="Sawabe T."/>
            <person name="Mino S."/>
            <person name="Hosokawa M."/>
            <person name="Miyashita H."/>
            <person name="Maruyama F."/>
            <person name="van Verk M.C."/>
            <person name="Dutilh B.E."/>
            <person name="Thompson C.C."/>
            <person name="Thompson F.L."/>
        </authorList>
    </citation>
    <scope>NUCLEOTIDE SEQUENCE [LARGE SCALE GENOMIC DNA]</scope>
    <source>
        <strain evidence="12 13">CCMR0081</strain>
    </source>
</reference>
<dbReference type="FunFam" id="3.30.63.10:FF:000002">
    <property type="entry name" value="Guanylate kinase 1"/>
    <property type="match status" value="1"/>
</dbReference>
<dbReference type="PANTHER" id="PTHR23117:SF13">
    <property type="entry name" value="GUANYLATE KINASE"/>
    <property type="match status" value="1"/>
</dbReference>
<comment type="catalytic activity">
    <reaction evidence="9">
        <text>GMP + ATP = GDP + ADP</text>
        <dbReference type="Rhea" id="RHEA:20780"/>
        <dbReference type="ChEBI" id="CHEBI:30616"/>
        <dbReference type="ChEBI" id="CHEBI:58115"/>
        <dbReference type="ChEBI" id="CHEBI:58189"/>
        <dbReference type="ChEBI" id="CHEBI:456216"/>
        <dbReference type="EC" id="2.7.4.8"/>
    </reaction>
</comment>
<keyword evidence="7 9" id="KW-0067">ATP-binding</keyword>
<protein>
    <recommendedName>
        <fullName evidence="3 9">Guanylate kinase</fullName>
        <ecNumber evidence="2 9">2.7.4.8</ecNumber>
    </recommendedName>
    <alternativeName>
        <fullName evidence="8 9">GMP kinase</fullName>
    </alternativeName>
</protein>
<dbReference type="NCBIfam" id="TIGR03263">
    <property type="entry name" value="guanyl_kin"/>
    <property type="match status" value="1"/>
</dbReference>
<dbReference type="InterPro" id="IPR020590">
    <property type="entry name" value="Guanylate_kinase_CS"/>
</dbReference>
<feature type="binding site" evidence="9">
    <location>
        <begin position="27"/>
        <end position="34"/>
    </location>
    <ligand>
        <name>ATP</name>
        <dbReference type="ChEBI" id="CHEBI:30616"/>
    </ligand>
</feature>
<dbReference type="GO" id="GO:0005829">
    <property type="term" value="C:cytosol"/>
    <property type="evidence" value="ECO:0007669"/>
    <property type="project" value="TreeGrafter"/>
</dbReference>
<evidence type="ECO:0000256" key="2">
    <source>
        <dbReference type="ARBA" id="ARBA00012961"/>
    </source>
</evidence>
<keyword evidence="6 9" id="KW-0418">Kinase</keyword>
<evidence type="ECO:0000256" key="8">
    <source>
        <dbReference type="ARBA" id="ARBA00030128"/>
    </source>
</evidence>
<evidence type="ECO:0000256" key="3">
    <source>
        <dbReference type="ARBA" id="ARBA00016296"/>
    </source>
</evidence>
<organism evidence="12 13">
    <name type="scientific">Adonisia turfae CCMR0081</name>
    <dbReference type="NCBI Taxonomy" id="2292702"/>
    <lineage>
        <taxon>Bacteria</taxon>
        <taxon>Bacillati</taxon>
        <taxon>Cyanobacteriota</taxon>
        <taxon>Adonisia</taxon>
        <taxon>Adonisia turfae</taxon>
    </lineage>
</organism>
<dbReference type="HAMAP" id="MF_00328">
    <property type="entry name" value="Guanylate_kinase"/>
    <property type="match status" value="1"/>
</dbReference>
<feature type="region of interest" description="Disordered" evidence="10">
    <location>
        <begin position="199"/>
        <end position="218"/>
    </location>
</feature>
<evidence type="ECO:0000256" key="5">
    <source>
        <dbReference type="ARBA" id="ARBA00022741"/>
    </source>
</evidence>
<sequence>MPSISVPLSSEIVVTSPTVGQLIVFTGPSGVGKGTLLRQLLKHHPDIQLSISATTRQPRPGEEHGKHYYFVSRPEFKAMVEQNQLLEWAEFAGNFYGTPRQPLEAMISHGNVVILEIELEGARQVRATLPEAQQIFVLPPSLQELEDRIRQRGQDSEDAIAKRLARANVEIEAAEEFDIQIVNDNLERATRELEKILFTPRALKEEHPPSPQETQLPT</sequence>
<dbReference type="Gene3D" id="3.40.50.300">
    <property type="entry name" value="P-loop containing nucleotide triphosphate hydrolases"/>
    <property type="match status" value="1"/>
</dbReference>
<dbReference type="InterPro" id="IPR027417">
    <property type="entry name" value="P-loop_NTPase"/>
</dbReference>
<dbReference type="RefSeq" id="WP_163667050.1">
    <property type="nucleotide sequence ID" value="NZ_QXHD01000004.1"/>
</dbReference>
<dbReference type="PROSITE" id="PS00856">
    <property type="entry name" value="GUANYLATE_KINASE_1"/>
    <property type="match status" value="1"/>
</dbReference>
<evidence type="ECO:0000313" key="13">
    <source>
        <dbReference type="Proteomes" id="UP000481033"/>
    </source>
</evidence>
<dbReference type="Pfam" id="PF00625">
    <property type="entry name" value="Guanylate_kin"/>
    <property type="match status" value="1"/>
</dbReference>
<evidence type="ECO:0000256" key="6">
    <source>
        <dbReference type="ARBA" id="ARBA00022777"/>
    </source>
</evidence>
<comment type="caution">
    <text evidence="12">The sequence shown here is derived from an EMBL/GenBank/DDBJ whole genome shotgun (WGS) entry which is preliminary data.</text>
</comment>
<evidence type="ECO:0000256" key="1">
    <source>
        <dbReference type="ARBA" id="ARBA00005790"/>
    </source>
</evidence>
<comment type="subcellular location">
    <subcellularLocation>
        <location evidence="9">Cytoplasm</location>
    </subcellularLocation>
</comment>
<dbReference type="Gene3D" id="3.30.63.10">
    <property type="entry name" value="Guanylate Kinase phosphate binding domain"/>
    <property type="match status" value="1"/>
</dbReference>
<keyword evidence="9" id="KW-0963">Cytoplasm</keyword>
<evidence type="ECO:0000256" key="10">
    <source>
        <dbReference type="SAM" id="MobiDB-lite"/>
    </source>
</evidence>
<keyword evidence="13" id="KW-1185">Reference proteome</keyword>
<evidence type="ECO:0000256" key="7">
    <source>
        <dbReference type="ARBA" id="ARBA00022840"/>
    </source>
</evidence>
<comment type="function">
    <text evidence="9">Essential for recycling GMP and indirectly, cGMP.</text>
</comment>
<dbReference type="GO" id="GO:0005524">
    <property type="term" value="F:ATP binding"/>
    <property type="evidence" value="ECO:0007669"/>
    <property type="project" value="UniProtKB-UniRule"/>
</dbReference>
<dbReference type="SUPFAM" id="SSF52540">
    <property type="entry name" value="P-loop containing nucleoside triphosphate hydrolases"/>
    <property type="match status" value="1"/>
</dbReference>
<proteinExistence type="inferred from homology"/>
<name>A0A6M0RJP9_9CYAN</name>
<dbReference type="Proteomes" id="UP000481033">
    <property type="component" value="Unassembled WGS sequence"/>
</dbReference>
<dbReference type="AlphaFoldDB" id="A0A6M0RJP9"/>
<dbReference type="CDD" id="cd00071">
    <property type="entry name" value="GMPK"/>
    <property type="match status" value="1"/>
</dbReference>
<accession>A0A6M0RJP9</accession>
<dbReference type="EC" id="2.7.4.8" evidence="2 9"/>
<dbReference type="EMBL" id="QXHD01000004">
    <property type="protein sequence ID" value="NEZ56488.1"/>
    <property type="molecule type" value="Genomic_DNA"/>
</dbReference>
<keyword evidence="5 9" id="KW-0547">Nucleotide-binding</keyword>
<keyword evidence="4 9" id="KW-0808">Transferase</keyword>
<dbReference type="GO" id="GO:0004385">
    <property type="term" value="F:GMP kinase activity"/>
    <property type="evidence" value="ECO:0007669"/>
    <property type="project" value="UniProtKB-UniRule"/>
</dbReference>
<dbReference type="PANTHER" id="PTHR23117">
    <property type="entry name" value="GUANYLATE KINASE-RELATED"/>
    <property type="match status" value="1"/>
</dbReference>
<dbReference type="SMART" id="SM00072">
    <property type="entry name" value="GuKc"/>
    <property type="match status" value="1"/>
</dbReference>
<dbReference type="InterPro" id="IPR008145">
    <property type="entry name" value="GK/Ca_channel_bsu"/>
</dbReference>
<feature type="domain" description="Guanylate kinase-like" evidence="11">
    <location>
        <begin position="20"/>
        <end position="198"/>
    </location>
</feature>
<evidence type="ECO:0000313" key="12">
    <source>
        <dbReference type="EMBL" id="NEZ56488.1"/>
    </source>
</evidence>
<evidence type="ECO:0000259" key="11">
    <source>
        <dbReference type="PROSITE" id="PS50052"/>
    </source>
</evidence>
<gene>
    <name evidence="9" type="primary">gmk</name>
    <name evidence="12" type="ORF">DXZ20_12545</name>
</gene>
<evidence type="ECO:0000256" key="9">
    <source>
        <dbReference type="HAMAP-Rule" id="MF_00328"/>
    </source>
</evidence>
<dbReference type="InterPro" id="IPR008144">
    <property type="entry name" value="Guanylate_kin-like_dom"/>
</dbReference>
<comment type="similarity">
    <text evidence="1 9">Belongs to the guanylate kinase family.</text>
</comment>
<dbReference type="InterPro" id="IPR017665">
    <property type="entry name" value="Guanylate_kinase"/>
</dbReference>